<sequence length="254" mass="28283">MLAALQDAEPGLLELALMECDHTSWIHLSETARWLRALVESLAERRIRLLLASTPSIQDWERCAYTTLREGALCCQNTLHEMRDIELAAGYVPRIAGRYRPSDDVVLEIHPSGEFTNYSICSAQPQTDVQKLMLSSHCFCGTMTVAGVRQGNVGNVFLLVRRYSECKVAGERIPFSLLNFLGPQRKCYAVSAFHERACAPSVLFGNQPSRLPSDGWHLPESPNQKKNSSHNLQQVSNPMIRIAERAPIGPAAHS</sequence>
<evidence type="ECO:0000313" key="2">
    <source>
        <dbReference type="EMBL" id="KAL1511978.1"/>
    </source>
</evidence>
<dbReference type="Proteomes" id="UP001515480">
    <property type="component" value="Unassembled WGS sequence"/>
</dbReference>
<keyword evidence="3" id="KW-1185">Reference proteome</keyword>
<evidence type="ECO:0000256" key="1">
    <source>
        <dbReference type="SAM" id="MobiDB-lite"/>
    </source>
</evidence>
<gene>
    <name evidence="2" type="ORF">AB1Y20_005255</name>
</gene>
<proteinExistence type="predicted"/>
<reference evidence="2 3" key="1">
    <citation type="journal article" date="2024" name="Science">
        <title>Giant polyketide synthase enzymes in the biosynthesis of giant marine polyether toxins.</title>
        <authorList>
            <person name="Fallon T.R."/>
            <person name="Shende V.V."/>
            <person name="Wierzbicki I.H."/>
            <person name="Pendleton A.L."/>
            <person name="Watervoot N.F."/>
            <person name="Auber R.P."/>
            <person name="Gonzalez D.J."/>
            <person name="Wisecaver J.H."/>
            <person name="Moore B.S."/>
        </authorList>
    </citation>
    <scope>NUCLEOTIDE SEQUENCE [LARGE SCALE GENOMIC DNA]</scope>
    <source>
        <strain evidence="2 3">12B1</strain>
    </source>
</reference>
<dbReference type="EMBL" id="JBGBPQ010000013">
    <property type="protein sequence ID" value="KAL1511978.1"/>
    <property type="molecule type" value="Genomic_DNA"/>
</dbReference>
<feature type="region of interest" description="Disordered" evidence="1">
    <location>
        <begin position="213"/>
        <end position="233"/>
    </location>
</feature>
<feature type="compositionally biased region" description="Polar residues" evidence="1">
    <location>
        <begin position="221"/>
        <end position="233"/>
    </location>
</feature>
<protein>
    <submittedName>
        <fullName evidence="2">Uncharacterized protein</fullName>
    </submittedName>
</protein>
<name>A0AB34J2U7_PRYPA</name>
<evidence type="ECO:0000313" key="3">
    <source>
        <dbReference type="Proteomes" id="UP001515480"/>
    </source>
</evidence>
<accession>A0AB34J2U7</accession>
<organism evidence="2 3">
    <name type="scientific">Prymnesium parvum</name>
    <name type="common">Toxic golden alga</name>
    <dbReference type="NCBI Taxonomy" id="97485"/>
    <lineage>
        <taxon>Eukaryota</taxon>
        <taxon>Haptista</taxon>
        <taxon>Haptophyta</taxon>
        <taxon>Prymnesiophyceae</taxon>
        <taxon>Prymnesiales</taxon>
        <taxon>Prymnesiaceae</taxon>
        <taxon>Prymnesium</taxon>
    </lineage>
</organism>
<dbReference type="AlphaFoldDB" id="A0AB34J2U7"/>
<comment type="caution">
    <text evidence="2">The sequence shown here is derived from an EMBL/GenBank/DDBJ whole genome shotgun (WGS) entry which is preliminary data.</text>
</comment>